<reference evidence="2 3" key="1">
    <citation type="submission" date="2019-12" db="EMBL/GenBank/DDBJ databases">
        <title>Genomic-based taxomic classification of the family Erythrobacteraceae.</title>
        <authorList>
            <person name="Xu L."/>
        </authorList>
    </citation>
    <scope>NUCLEOTIDE SEQUENCE [LARGE SCALE GENOMIC DNA]</scope>
    <source>
        <strain evidence="2 3">M0322</strain>
    </source>
</reference>
<dbReference type="OrthoDB" id="7428067at2"/>
<dbReference type="EMBL" id="WTYV01000002">
    <property type="protein sequence ID" value="MXO71443.1"/>
    <property type="molecule type" value="Genomic_DNA"/>
</dbReference>
<dbReference type="Proteomes" id="UP000466966">
    <property type="component" value="Unassembled WGS sequence"/>
</dbReference>
<evidence type="ECO:0000313" key="3">
    <source>
        <dbReference type="Proteomes" id="UP000466966"/>
    </source>
</evidence>
<name>A0A844Z0I6_9SPHN</name>
<feature type="region of interest" description="Disordered" evidence="1">
    <location>
        <begin position="340"/>
        <end position="371"/>
    </location>
</feature>
<keyword evidence="3" id="KW-1185">Reference proteome</keyword>
<evidence type="ECO:0000313" key="2">
    <source>
        <dbReference type="EMBL" id="MXO71443.1"/>
    </source>
</evidence>
<feature type="compositionally biased region" description="Pro residues" evidence="1">
    <location>
        <begin position="100"/>
        <end position="109"/>
    </location>
</feature>
<evidence type="ECO:0000256" key="1">
    <source>
        <dbReference type="SAM" id="MobiDB-lite"/>
    </source>
</evidence>
<proteinExistence type="predicted"/>
<dbReference type="RefSeq" id="WP_160771359.1">
    <property type="nucleotide sequence ID" value="NZ_WTYV01000002.1"/>
</dbReference>
<gene>
    <name evidence="2" type="ORF">GRI99_07280</name>
</gene>
<sequence length="371" mass="39188">MDRNWRDSLPGIERVDYESEYGLLADDAVAGCLLEAAEYFGPGLDEGEGGVAPAFEGGGAAPTPGPSRSREGGSSREVVPLPPAGGVRGGGGAADFSPQTRPPARPGPEPLLTRPLQAVFCEHLARHGNVRLACRAARVSAQTAYRMRRACGQFRALWDAALVIARDQVEDVLADRAVHGWEEAVFYHGEEVARRRRYDSRLLLAHLARLDRLAERAAGGVVERFDAALEALSADEALVLDPAEAAVASVSGVVTGDGETLAQAETPAAGDGAPEPGVPLLEAQLCWLEEHHGDLTEEEEIFHLLHTVPGVPGSALRLFGWTGSEAELAADRARWQARRAAWEAQQGGGEPEAPSAKGAEGDAISPGPARC</sequence>
<protein>
    <submittedName>
        <fullName evidence="2">Uncharacterized protein</fullName>
    </submittedName>
</protein>
<accession>A0A844Z0I6</accession>
<organism evidence="2 3">
    <name type="scientific">Alteraurantiacibacter buctensis</name>
    <dbReference type="NCBI Taxonomy" id="1503981"/>
    <lineage>
        <taxon>Bacteria</taxon>
        <taxon>Pseudomonadati</taxon>
        <taxon>Pseudomonadota</taxon>
        <taxon>Alphaproteobacteria</taxon>
        <taxon>Sphingomonadales</taxon>
        <taxon>Erythrobacteraceae</taxon>
        <taxon>Alteraurantiacibacter</taxon>
    </lineage>
</organism>
<dbReference type="AlphaFoldDB" id="A0A844Z0I6"/>
<comment type="caution">
    <text evidence="2">The sequence shown here is derived from an EMBL/GenBank/DDBJ whole genome shotgun (WGS) entry which is preliminary data.</text>
</comment>
<feature type="region of interest" description="Disordered" evidence="1">
    <location>
        <begin position="45"/>
        <end position="111"/>
    </location>
</feature>